<comment type="caution">
    <text evidence="4">The sequence shown here is derived from an EMBL/GenBank/DDBJ whole genome shotgun (WGS) entry which is preliminary data.</text>
</comment>
<dbReference type="AlphaFoldDB" id="A0A2N5VL71"/>
<dbReference type="PANTHER" id="PTHR37984">
    <property type="entry name" value="PROTEIN CBG26694"/>
    <property type="match status" value="1"/>
</dbReference>
<protein>
    <submittedName>
        <fullName evidence="4">Uncharacterized protein</fullName>
    </submittedName>
</protein>
<gene>
    <name evidence="4" type="ORF">PCASD_00661</name>
</gene>
<dbReference type="Pfam" id="PF00078">
    <property type="entry name" value="RVT_1"/>
    <property type="match status" value="1"/>
</dbReference>
<dbReference type="SUPFAM" id="SSF56672">
    <property type="entry name" value="DNA/RNA polymerases"/>
    <property type="match status" value="2"/>
</dbReference>
<dbReference type="CDD" id="cd09274">
    <property type="entry name" value="RNase_HI_RT_Ty3"/>
    <property type="match status" value="1"/>
</dbReference>
<accession>A0A2N5VL71</accession>
<dbReference type="InterPro" id="IPR043128">
    <property type="entry name" value="Rev_trsase/Diguanyl_cyclase"/>
</dbReference>
<feature type="domain" description="Reverse transcriptase" evidence="2">
    <location>
        <begin position="54"/>
        <end position="150"/>
    </location>
</feature>
<evidence type="ECO:0000313" key="5">
    <source>
        <dbReference type="Proteomes" id="UP000235392"/>
    </source>
</evidence>
<evidence type="ECO:0000259" key="3">
    <source>
        <dbReference type="Pfam" id="PF17919"/>
    </source>
</evidence>
<evidence type="ECO:0000313" key="4">
    <source>
        <dbReference type="EMBL" id="PLW50734.1"/>
    </source>
</evidence>
<keyword evidence="1" id="KW-0511">Multifunctional enzyme</keyword>
<evidence type="ECO:0000256" key="1">
    <source>
        <dbReference type="ARBA" id="ARBA00023268"/>
    </source>
</evidence>
<name>A0A2N5VL71_9BASI</name>
<organism evidence="4 5">
    <name type="scientific">Puccinia coronata f. sp. avenae</name>
    <dbReference type="NCBI Taxonomy" id="200324"/>
    <lineage>
        <taxon>Eukaryota</taxon>
        <taxon>Fungi</taxon>
        <taxon>Dikarya</taxon>
        <taxon>Basidiomycota</taxon>
        <taxon>Pucciniomycotina</taxon>
        <taxon>Pucciniomycetes</taxon>
        <taxon>Pucciniales</taxon>
        <taxon>Pucciniaceae</taxon>
        <taxon>Puccinia</taxon>
    </lineage>
</organism>
<dbReference type="EMBL" id="PGCI01000009">
    <property type="protein sequence ID" value="PLW50734.1"/>
    <property type="molecule type" value="Genomic_DNA"/>
</dbReference>
<dbReference type="PANTHER" id="PTHR37984:SF5">
    <property type="entry name" value="PROTEIN NYNRIN-LIKE"/>
    <property type="match status" value="1"/>
</dbReference>
<dbReference type="InterPro" id="IPR050951">
    <property type="entry name" value="Retrovirus_Pol_polyprotein"/>
</dbReference>
<proteinExistence type="predicted"/>
<dbReference type="InterPro" id="IPR043502">
    <property type="entry name" value="DNA/RNA_pol_sf"/>
</dbReference>
<dbReference type="Gene3D" id="3.30.70.270">
    <property type="match status" value="2"/>
</dbReference>
<dbReference type="GO" id="GO:0003824">
    <property type="term" value="F:catalytic activity"/>
    <property type="evidence" value="ECO:0007669"/>
    <property type="project" value="UniProtKB-KW"/>
</dbReference>
<feature type="domain" description="Reverse transcriptase/retrotransposon-derived protein RNase H-like" evidence="3">
    <location>
        <begin position="339"/>
        <end position="436"/>
    </location>
</feature>
<reference evidence="4 5" key="1">
    <citation type="submission" date="2017-11" db="EMBL/GenBank/DDBJ databases">
        <title>De novo assembly and phasing of dikaryotic genomes from two isolates of Puccinia coronata f. sp. avenae, the causal agent of oat crown rust.</title>
        <authorList>
            <person name="Miller M.E."/>
            <person name="Zhang Y."/>
            <person name="Omidvar V."/>
            <person name="Sperschneider J."/>
            <person name="Schwessinger B."/>
            <person name="Raley C."/>
            <person name="Palmer J.M."/>
            <person name="Garnica D."/>
            <person name="Upadhyaya N."/>
            <person name="Rathjen J."/>
            <person name="Taylor J.M."/>
            <person name="Park R.F."/>
            <person name="Dodds P.N."/>
            <person name="Hirsch C.D."/>
            <person name="Kianian S.F."/>
            <person name="Figueroa M."/>
        </authorList>
    </citation>
    <scope>NUCLEOTIDE SEQUENCE [LARGE SCALE GENOMIC DNA]</scope>
    <source>
        <strain evidence="4">12SD80</strain>
    </source>
</reference>
<sequence length="572" mass="64173">MELLPGATPQAGQVIPLSPAKQEALRTLIEDGLAAGTIRRTKSPWAAPVLFTGKKDGNLRPCFDYQKLNAVMVKNKYLLPLNMDLVNSLRNADTFTKLDLRNAYGNLRVAEGDKDKLSFICQAGQFALLTMPFGPTGAPGYFQYFIQDIFVGRIGGVDHQQAVTSLLEILSKHQLWLKPEKYQDGTAGINRLNTAVQAVLEQPCLTGGRTGTVRPKHLPAGRTGLSNQFLGPVAQDQPGPVGQICPTSWLLLWSDSVRPTTGRTRLFEHCSSSRVRPVNAGSVDPTKVTAVTEWPAPRSVTKLQRFIGFANFYCWFISHFSGLARPSHDLTGSKTPFHWTPRCEQAFQELKQAFTTAPILKIADPYQAFVLECDCSDFALGAVLSQVCKRDHQLHPVVFLSWSLVQSKKNYEIFDKELLAIVAAFKEWQHYLEGNPHRLEAIVYTDHWNLESFMTTKELTSRQARWAETMGCFDFEIVFRPGCKSSKPDSLSQRPNLAPAKEEWMTFSQLLKPCNITPETFAEVSEFKGCFLDESVEFAKAEFWFQVDVMGTKTEDQEAELSTEEAILHRIR</sequence>
<dbReference type="CDD" id="cd01647">
    <property type="entry name" value="RT_LTR"/>
    <property type="match status" value="1"/>
</dbReference>
<evidence type="ECO:0000259" key="2">
    <source>
        <dbReference type="Pfam" id="PF00078"/>
    </source>
</evidence>
<dbReference type="InterPro" id="IPR041577">
    <property type="entry name" value="RT_RNaseH_2"/>
</dbReference>
<dbReference type="InterPro" id="IPR000477">
    <property type="entry name" value="RT_dom"/>
</dbReference>
<dbReference type="Pfam" id="PF17919">
    <property type="entry name" value="RT_RNaseH_2"/>
    <property type="match status" value="1"/>
</dbReference>
<dbReference type="FunFam" id="3.30.70.270:FF:000020">
    <property type="entry name" value="Transposon Tf2-6 polyprotein-like Protein"/>
    <property type="match status" value="1"/>
</dbReference>
<dbReference type="Proteomes" id="UP000235392">
    <property type="component" value="Unassembled WGS sequence"/>
</dbReference>
<dbReference type="Gene3D" id="3.10.10.10">
    <property type="entry name" value="HIV Type 1 Reverse Transcriptase, subunit A, domain 1"/>
    <property type="match status" value="1"/>
</dbReference>